<evidence type="ECO:0000313" key="3">
    <source>
        <dbReference type="Proteomes" id="UP001220324"/>
    </source>
</evidence>
<reference evidence="2 3" key="1">
    <citation type="journal article" date="2023" name="IMA Fungus">
        <title>Comparative genomic study of the Penicillium genus elucidates a diverse pangenome and 15 lateral gene transfer events.</title>
        <authorList>
            <person name="Petersen C."/>
            <person name="Sorensen T."/>
            <person name="Nielsen M.R."/>
            <person name="Sondergaard T.E."/>
            <person name="Sorensen J.L."/>
            <person name="Fitzpatrick D.A."/>
            <person name="Frisvad J.C."/>
            <person name="Nielsen K.L."/>
        </authorList>
    </citation>
    <scope>NUCLEOTIDE SEQUENCE [LARGE SCALE GENOMIC DNA]</scope>
    <source>
        <strain evidence="2 3">IBT 35679</strain>
    </source>
</reference>
<sequence length="69" mass="6961">MKVISLIIVTALAASPSAAMGTVSNGGACTTKTDCVDILSQCENGVCKTPTGVLEFAKELSKLENGGSK</sequence>
<evidence type="ECO:0008006" key="4">
    <source>
        <dbReference type="Google" id="ProtNLM"/>
    </source>
</evidence>
<evidence type="ECO:0000256" key="1">
    <source>
        <dbReference type="SAM" id="SignalP"/>
    </source>
</evidence>
<gene>
    <name evidence="2" type="ORF">N7494_012846</name>
</gene>
<name>A0AAD6CMH5_9EURO</name>
<accession>A0AAD6CMH5</accession>
<protein>
    <recommendedName>
        <fullName evidence="4">Extracellular membrane protein CFEM domain-containing protein</fullName>
    </recommendedName>
</protein>
<comment type="caution">
    <text evidence="2">The sequence shown here is derived from an EMBL/GenBank/DDBJ whole genome shotgun (WGS) entry which is preliminary data.</text>
</comment>
<dbReference type="EMBL" id="JAQIZZ010000008">
    <property type="protein sequence ID" value="KAJ5526196.1"/>
    <property type="molecule type" value="Genomic_DNA"/>
</dbReference>
<evidence type="ECO:0000313" key="2">
    <source>
        <dbReference type="EMBL" id="KAJ5526196.1"/>
    </source>
</evidence>
<keyword evidence="1" id="KW-0732">Signal</keyword>
<dbReference type="Proteomes" id="UP001220324">
    <property type="component" value="Unassembled WGS sequence"/>
</dbReference>
<proteinExistence type="predicted"/>
<organism evidence="2 3">
    <name type="scientific">Penicillium frequentans</name>
    <dbReference type="NCBI Taxonomy" id="3151616"/>
    <lineage>
        <taxon>Eukaryota</taxon>
        <taxon>Fungi</taxon>
        <taxon>Dikarya</taxon>
        <taxon>Ascomycota</taxon>
        <taxon>Pezizomycotina</taxon>
        <taxon>Eurotiomycetes</taxon>
        <taxon>Eurotiomycetidae</taxon>
        <taxon>Eurotiales</taxon>
        <taxon>Aspergillaceae</taxon>
        <taxon>Penicillium</taxon>
    </lineage>
</organism>
<dbReference type="AlphaFoldDB" id="A0AAD6CMH5"/>
<feature type="signal peptide" evidence="1">
    <location>
        <begin position="1"/>
        <end position="19"/>
    </location>
</feature>
<keyword evidence="3" id="KW-1185">Reference proteome</keyword>
<feature type="chain" id="PRO_5042056849" description="Extracellular membrane protein CFEM domain-containing protein" evidence="1">
    <location>
        <begin position="20"/>
        <end position="69"/>
    </location>
</feature>